<feature type="compositionally biased region" description="Polar residues" evidence="1">
    <location>
        <begin position="10"/>
        <end position="24"/>
    </location>
</feature>
<dbReference type="AlphaFoldDB" id="A0A0E9PTL7"/>
<reference evidence="2" key="1">
    <citation type="submission" date="2014-11" db="EMBL/GenBank/DDBJ databases">
        <authorList>
            <person name="Amaro Gonzalez C."/>
        </authorList>
    </citation>
    <scope>NUCLEOTIDE SEQUENCE</scope>
</reference>
<dbReference type="EMBL" id="GBXM01101359">
    <property type="protein sequence ID" value="JAH07218.1"/>
    <property type="molecule type" value="Transcribed_RNA"/>
</dbReference>
<evidence type="ECO:0000313" key="2">
    <source>
        <dbReference type="EMBL" id="JAH07218.1"/>
    </source>
</evidence>
<organism evidence="2">
    <name type="scientific">Anguilla anguilla</name>
    <name type="common">European freshwater eel</name>
    <name type="synonym">Muraena anguilla</name>
    <dbReference type="NCBI Taxonomy" id="7936"/>
    <lineage>
        <taxon>Eukaryota</taxon>
        <taxon>Metazoa</taxon>
        <taxon>Chordata</taxon>
        <taxon>Craniata</taxon>
        <taxon>Vertebrata</taxon>
        <taxon>Euteleostomi</taxon>
        <taxon>Actinopterygii</taxon>
        <taxon>Neopterygii</taxon>
        <taxon>Teleostei</taxon>
        <taxon>Anguilliformes</taxon>
        <taxon>Anguillidae</taxon>
        <taxon>Anguilla</taxon>
    </lineage>
</organism>
<proteinExistence type="predicted"/>
<protein>
    <submittedName>
        <fullName evidence="2">Uncharacterized protein</fullName>
    </submittedName>
</protein>
<name>A0A0E9PTL7_ANGAN</name>
<reference evidence="2" key="2">
    <citation type="journal article" date="2015" name="Fish Shellfish Immunol.">
        <title>Early steps in the European eel (Anguilla anguilla)-Vibrio vulnificus interaction in the gills: Role of the RtxA13 toxin.</title>
        <authorList>
            <person name="Callol A."/>
            <person name="Pajuelo D."/>
            <person name="Ebbesson L."/>
            <person name="Teles M."/>
            <person name="MacKenzie S."/>
            <person name="Amaro C."/>
        </authorList>
    </citation>
    <scope>NUCLEOTIDE SEQUENCE</scope>
</reference>
<feature type="region of interest" description="Disordered" evidence="1">
    <location>
        <begin position="1"/>
        <end position="67"/>
    </location>
</feature>
<evidence type="ECO:0000256" key="1">
    <source>
        <dbReference type="SAM" id="MobiDB-lite"/>
    </source>
</evidence>
<accession>A0A0E9PTL7</accession>
<sequence>MLWWKGGCDATNTSRDATSNSSLSLAHPAIGGNAEREKQPENNTAQHKGKHNRKKNKDKKTVHGHVR</sequence>
<feature type="compositionally biased region" description="Basic residues" evidence="1">
    <location>
        <begin position="47"/>
        <end position="67"/>
    </location>
</feature>